<evidence type="ECO:0000313" key="2">
    <source>
        <dbReference type="WBParaSite" id="ES5_v2.g27352.t1"/>
    </source>
</evidence>
<organism evidence="1 2">
    <name type="scientific">Panagrolaimus sp. ES5</name>
    <dbReference type="NCBI Taxonomy" id="591445"/>
    <lineage>
        <taxon>Eukaryota</taxon>
        <taxon>Metazoa</taxon>
        <taxon>Ecdysozoa</taxon>
        <taxon>Nematoda</taxon>
        <taxon>Chromadorea</taxon>
        <taxon>Rhabditida</taxon>
        <taxon>Tylenchina</taxon>
        <taxon>Panagrolaimomorpha</taxon>
        <taxon>Panagrolaimoidea</taxon>
        <taxon>Panagrolaimidae</taxon>
        <taxon>Panagrolaimus</taxon>
    </lineage>
</organism>
<reference evidence="2" key="1">
    <citation type="submission" date="2022-11" db="UniProtKB">
        <authorList>
            <consortium name="WormBaseParasite"/>
        </authorList>
    </citation>
    <scope>IDENTIFICATION</scope>
</reference>
<protein>
    <submittedName>
        <fullName evidence="2">Uncharacterized protein</fullName>
    </submittedName>
</protein>
<dbReference type="WBParaSite" id="ES5_v2.g27352.t1">
    <property type="protein sequence ID" value="ES5_v2.g27352.t1"/>
    <property type="gene ID" value="ES5_v2.g27352"/>
</dbReference>
<name>A0AC34GCK3_9BILA</name>
<dbReference type="Proteomes" id="UP000887579">
    <property type="component" value="Unplaced"/>
</dbReference>
<evidence type="ECO:0000313" key="1">
    <source>
        <dbReference type="Proteomes" id="UP000887579"/>
    </source>
</evidence>
<proteinExistence type="predicted"/>
<accession>A0AC34GCK3</accession>
<sequence>MKLKELNDAKVEFIVEECFKINDIQSKSKLKDDSKNLSASMSNVDGEKEMKLLQLMTKFDVELRFHCESKK</sequence>